<dbReference type="Pfam" id="PF10323">
    <property type="entry name" value="7TM_GPCR_Srv"/>
    <property type="match status" value="1"/>
</dbReference>
<feature type="transmembrane region" description="Helical" evidence="1">
    <location>
        <begin position="7"/>
        <end position="29"/>
    </location>
</feature>
<keyword evidence="1" id="KW-0812">Transmembrane</keyword>
<evidence type="ECO:0000313" key="3">
    <source>
        <dbReference type="WBParaSite" id="Hba_06124"/>
    </source>
</evidence>
<proteinExistence type="predicted"/>
<reference evidence="3" key="1">
    <citation type="submission" date="2016-11" db="UniProtKB">
        <authorList>
            <consortium name="WormBaseParasite"/>
        </authorList>
    </citation>
    <scope>IDENTIFICATION</scope>
</reference>
<keyword evidence="1" id="KW-0472">Membrane</keyword>
<dbReference type="Proteomes" id="UP000095283">
    <property type="component" value="Unplaced"/>
</dbReference>
<organism evidence="2 3">
    <name type="scientific">Heterorhabditis bacteriophora</name>
    <name type="common">Entomopathogenic nematode worm</name>
    <dbReference type="NCBI Taxonomy" id="37862"/>
    <lineage>
        <taxon>Eukaryota</taxon>
        <taxon>Metazoa</taxon>
        <taxon>Ecdysozoa</taxon>
        <taxon>Nematoda</taxon>
        <taxon>Chromadorea</taxon>
        <taxon>Rhabditida</taxon>
        <taxon>Rhabditina</taxon>
        <taxon>Rhabditomorpha</taxon>
        <taxon>Strongyloidea</taxon>
        <taxon>Heterorhabditidae</taxon>
        <taxon>Heterorhabditis</taxon>
    </lineage>
</organism>
<evidence type="ECO:0000256" key="1">
    <source>
        <dbReference type="SAM" id="Phobius"/>
    </source>
</evidence>
<accession>A0A1I7WLW5</accession>
<protein>
    <submittedName>
        <fullName evidence="3">Serpentine receptor class gamma</fullName>
    </submittedName>
</protein>
<dbReference type="InterPro" id="IPR019426">
    <property type="entry name" value="7TM_GPCR_serpentine_rcpt_Srv"/>
</dbReference>
<dbReference type="AlphaFoldDB" id="A0A1I7WLW5"/>
<name>A0A1I7WLW5_HETBA</name>
<sequence length="126" mass="14678">MAVKDRCIYLFYFSLWVTSSSMWNLMLYIDFENTVVVYIGQAAIASNRLTSAFRPMSYELIWGSKLIWFSRLIQFLAPLAAVLPVVLNPLYSFTYHIYREEHTLRLETNPSATTVRATTFYLVKLS</sequence>
<feature type="transmembrane region" description="Helical" evidence="1">
    <location>
        <begin position="66"/>
        <end position="87"/>
    </location>
</feature>
<evidence type="ECO:0000313" key="2">
    <source>
        <dbReference type="Proteomes" id="UP000095283"/>
    </source>
</evidence>
<dbReference type="WBParaSite" id="Hba_06124">
    <property type="protein sequence ID" value="Hba_06124"/>
    <property type="gene ID" value="Hba_06124"/>
</dbReference>
<keyword evidence="2" id="KW-1185">Reference proteome</keyword>
<keyword evidence="1" id="KW-1133">Transmembrane helix</keyword>